<keyword evidence="14" id="KW-1133">Transmembrane helix</keyword>
<dbReference type="NCBIfam" id="TIGR00229">
    <property type="entry name" value="sensory_box"/>
    <property type="match status" value="8"/>
</dbReference>
<feature type="domain" description="PAC" evidence="17">
    <location>
        <begin position="975"/>
        <end position="1028"/>
    </location>
</feature>
<dbReference type="InterPro" id="IPR052162">
    <property type="entry name" value="Sensor_kinase/Photoreceptor"/>
</dbReference>
<evidence type="ECO:0000259" key="15">
    <source>
        <dbReference type="PROSITE" id="PS50109"/>
    </source>
</evidence>
<feature type="transmembrane region" description="Helical" evidence="14">
    <location>
        <begin position="12"/>
        <end position="39"/>
    </location>
</feature>
<feature type="transmembrane region" description="Helical" evidence="14">
    <location>
        <begin position="59"/>
        <end position="78"/>
    </location>
</feature>
<dbReference type="SMART" id="SM00387">
    <property type="entry name" value="HATPase_c"/>
    <property type="match status" value="1"/>
</dbReference>
<keyword evidence="3" id="KW-0600">Photoreceptor protein</keyword>
<dbReference type="Pfam" id="PF08448">
    <property type="entry name" value="PAS_4"/>
    <property type="match status" value="1"/>
</dbReference>
<evidence type="ECO:0000256" key="14">
    <source>
        <dbReference type="SAM" id="Phobius"/>
    </source>
</evidence>
<dbReference type="InterPro" id="IPR036890">
    <property type="entry name" value="HATPase_C_sf"/>
</dbReference>
<evidence type="ECO:0000256" key="9">
    <source>
        <dbReference type="ARBA" id="ARBA00022741"/>
    </source>
</evidence>
<keyword evidence="9" id="KW-0547">Nucleotide-binding</keyword>
<dbReference type="SUPFAM" id="SSF55785">
    <property type="entry name" value="PYP-like sensor domain (PAS domain)"/>
    <property type="match status" value="10"/>
</dbReference>
<evidence type="ECO:0000256" key="7">
    <source>
        <dbReference type="ARBA" id="ARBA00022643"/>
    </source>
</evidence>
<keyword evidence="19" id="KW-1185">Reference proteome</keyword>
<comment type="catalytic activity">
    <reaction evidence="1">
        <text>ATP + protein L-histidine = ADP + protein N-phospho-L-histidine.</text>
        <dbReference type="EC" id="2.7.13.3"/>
    </reaction>
</comment>
<keyword evidence="8" id="KW-0808">Transferase</keyword>
<evidence type="ECO:0000256" key="6">
    <source>
        <dbReference type="ARBA" id="ARBA00022630"/>
    </source>
</evidence>
<accession>A0A9X9T792</accession>
<dbReference type="InterPro" id="IPR035965">
    <property type="entry name" value="PAS-like_dom_sf"/>
</dbReference>
<dbReference type="InterPro" id="IPR011102">
    <property type="entry name" value="Sig_transdc_His_kinase_HWE"/>
</dbReference>
<dbReference type="PANTHER" id="PTHR43304:SF1">
    <property type="entry name" value="PAC DOMAIN-CONTAINING PROTEIN"/>
    <property type="match status" value="1"/>
</dbReference>
<gene>
    <name evidence="18" type="ORF">OU421_07035</name>
</gene>
<feature type="domain" description="PAC" evidence="17">
    <location>
        <begin position="1105"/>
        <end position="1157"/>
    </location>
</feature>
<evidence type="ECO:0000256" key="11">
    <source>
        <dbReference type="ARBA" id="ARBA00022840"/>
    </source>
</evidence>
<evidence type="ECO:0000256" key="2">
    <source>
        <dbReference type="ARBA" id="ARBA00012438"/>
    </source>
</evidence>
<dbReference type="GO" id="GO:0004673">
    <property type="term" value="F:protein histidine kinase activity"/>
    <property type="evidence" value="ECO:0007669"/>
    <property type="project" value="UniProtKB-EC"/>
</dbReference>
<dbReference type="InterPro" id="IPR001610">
    <property type="entry name" value="PAC"/>
</dbReference>
<evidence type="ECO:0000256" key="5">
    <source>
        <dbReference type="ARBA" id="ARBA00022606"/>
    </source>
</evidence>
<keyword evidence="5" id="KW-0716">Sensory transduction</keyword>
<evidence type="ECO:0000259" key="16">
    <source>
        <dbReference type="PROSITE" id="PS50112"/>
    </source>
</evidence>
<dbReference type="Pfam" id="PF02518">
    <property type="entry name" value="HATPase_c"/>
    <property type="match status" value="1"/>
</dbReference>
<evidence type="ECO:0000256" key="1">
    <source>
        <dbReference type="ARBA" id="ARBA00000085"/>
    </source>
</evidence>
<keyword evidence="6" id="KW-0285">Flavoprotein</keyword>
<dbReference type="InterPro" id="IPR005467">
    <property type="entry name" value="His_kinase_dom"/>
</dbReference>
<evidence type="ECO:0000256" key="13">
    <source>
        <dbReference type="ARBA" id="ARBA00023170"/>
    </source>
</evidence>
<dbReference type="SMART" id="SM00091">
    <property type="entry name" value="PAS"/>
    <property type="match status" value="7"/>
</dbReference>
<dbReference type="KEGG" id="mou:OU421_07035"/>
<dbReference type="GO" id="GO:0009881">
    <property type="term" value="F:photoreceptor activity"/>
    <property type="evidence" value="ECO:0007669"/>
    <property type="project" value="UniProtKB-KW"/>
</dbReference>
<dbReference type="RefSeq" id="WP_268185364.1">
    <property type="nucleotide sequence ID" value="NZ_CP113361.1"/>
</dbReference>
<keyword evidence="4" id="KW-0597">Phosphoprotein</keyword>
<protein>
    <recommendedName>
        <fullName evidence="2">histidine kinase</fullName>
        <ecNumber evidence="2">2.7.13.3</ecNumber>
    </recommendedName>
</protein>
<evidence type="ECO:0000256" key="8">
    <source>
        <dbReference type="ARBA" id="ARBA00022679"/>
    </source>
</evidence>
<keyword evidence="11" id="KW-0067">ATP-binding</keyword>
<reference evidence="18" key="1">
    <citation type="submission" date="2022-11" db="EMBL/GenBank/DDBJ databases">
        <title>Complete genome sequence of Methanogenium organophilum DSM 3596.</title>
        <authorList>
            <person name="Chen S.-C."/>
            <person name="Lai S.-J."/>
            <person name="You Y.-T."/>
        </authorList>
    </citation>
    <scope>NUCLEOTIDE SEQUENCE</scope>
    <source>
        <strain evidence="18">DSM 3596</strain>
    </source>
</reference>
<dbReference type="PROSITE" id="PS50113">
    <property type="entry name" value="PAC"/>
    <property type="match status" value="5"/>
</dbReference>
<evidence type="ECO:0000313" key="19">
    <source>
        <dbReference type="Proteomes" id="UP001163096"/>
    </source>
</evidence>
<dbReference type="InterPro" id="IPR013656">
    <property type="entry name" value="PAS_4"/>
</dbReference>
<dbReference type="Pfam" id="PF08447">
    <property type="entry name" value="PAS_3"/>
    <property type="match status" value="4"/>
</dbReference>
<dbReference type="InterPro" id="IPR011495">
    <property type="entry name" value="Sig_transdc_His_kin_sub2_dim/P"/>
</dbReference>
<sequence>MFARVQIAEDSPVWDVLIIVSSLVIGFIILMALSAGYEFVFPHLLDIPIILYAYRYPRYGVWFAGLVSALYLISYGIILSSSLEVMYPALGRVLIFLVIGATVSSLSYRLRKSENTYRNLFDNLSYAAYSLNINKDGTPGRFIDVNEMMCTAVGYTRDELLAKKPADLVPDAYLKEFRAWIEGRGLYAYGEFESFHIAKDGREIPVEVKLHLFELEAGPIILATAKDVTERYHRDRILKAQRDVAVSLSHAGSSEEAVRLVISFALEISTLDAGAYYYAEDDESTFSSLYSTGFSDRFRRINGNIRAPSEEIMPHDGWRPVYGSADDLVHAGIISGSGEHQKMIGVLPVHGSKGTLGLFLLSSYGTGEIPGTERRLIEGLVAQVGAALERLKVVDALRRNRQNLRSLVDSLDAYQALAGPDGAIITANRSFAAASGVEPETLTGQNIIEATGRSDEFQTYLRNTFADVLESGQAVRFEDDSKEHVYDTILYPVLGSDGSVRAVGMLSTDISPLKEAECALLEAERRYRLVIEALNLGVFEFIFPDSIMKVSPEWYTMLGYDANTTENSYDFWISHIHPDEKESVEEVLQESINSEGNYYNEYRMLAADGTWRWIKSHGKVISWLPDGRAERLIGTHSDITRRRRAEIAFERTNHLLRDAQTIARLGYFEYDVENDLFLPDTGLYEILNIFDEEPVYTFHEFCSFIHPDERDRIKLSMANALSQKSNFSDIFRIICRGGFEIWVRVWIQLDVERDGDGFPIFGTMQDITDVRQTEEELIRTQIAVETSPDEVLYIGPDGEVLYGNQQAVNTYGREGVITGFMIDAIDPAYTTGEWQRHWADLRENRFLVHESRHRKADGSFFSVEVVESYVKVGTREFSCVYCRDISERQRVESAMRESEQRFSLAVAGADLGIYDWDIASDRMVFDARFGNILGFSPTEMEIDKFSDLISLVHPCDRETFRKVLQDYFTNKGAPFFSELRILHTNGTWRWVRARGLIVSEYPEGKPRRLVGTIMDITEQHEAMDSLAEREEQLRETQDMARVGGWVYNIIEDRLESDHSLLPRIGFDAVRIPLSMEEYLQNFVYQEDRAEVEEAYERHLKEYLPFDLVYRILLPDRQVRYVHSRCQTFFDNTGEPIKSVGVIQDITEIKEAENELLEREWKVKEAQRVTQIRFWECDGSTVSFPRMGEKTPPGMLSFLEREGLRIHPDEYEFLGVKFHESVENQSEFSEEFRAVLEENGEILTLYCRGSHYYHTDGTYIRSLGTIMDITERIHTINALRESEKKFRLVAENPTIGTYIIQDHKFVYVNDTCVRLFGYPLEMIIGMYGGTIIAPEMRSTMHDLYEQCIAGEIHEVHLETQGLTQTGVQFPFEVFGSVGEYGGRPALIGNIIDITERKAYEEMLTITRLTVEQATIGIAWINRTGEFIYINKRGVELLRLPAETILGMNVWEIHPYLNALRWRKFWDGLRSGGNRRFETIQGRGDGTSFPANIMVDYVNLSEMEFACIFMTDISRRREAENALHQSLAEKTTLLQEVHHRVKNNLALISSMIQMQMRTLDDEHAVASLTETANRIISMAMVHESIYRSRNITTIDAHEHLTALVNEIVPNFSVGKEIEVEVFAHGCALDLNSGILFSLIVNELITNSIKYAFEGRDEGKIVIVMECSDDRKVLRFSDDGVGIPEDVDPFRQPSLGMNIVHSVVTDQLGGTIELVRGEGTTWVLTFPVKKR</sequence>
<dbReference type="SMART" id="SM00086">
    <property type="entry name" value="PAC"/>
    <property type="match status" value="8"/>
</dbReference>
<keyword evidence="14" id="KW-0472">Membrane</keyword>
<dbReference type="Pfam" id="PF13426">
    <property type="entry name" value="PAS_9"/>
    <property type="match status" value="3"/>
</dbReference>
<feature type="domain" description="PAC" evidence="17">
    <location>
        <begin position="598"/>
        <end position="651"/>
    </location>
</feature>
<dbReference type="CDD" id="cd00130">
    <property type="entry name" value="PAS"/>
    <property type="match status" value="6"/>
</dbReference>
<dbReference type="SUPFAM" id="SSF55874">
    <property type="entry name" value="ATPase domain of HSP90 chaperone/DNA topoisomerase II/histidine kinase"/>
    <property type="match status" value="1"/>
</dbReference>
<name>A0A9X9T792_METOG</name>
<feature type="domain" description="Histidine kinase" evidence="15">
    <location>
        <begin position="1534"/>
        <end position="1727"/>
    </location>
</feature>
<evidence type="ECO:0000313" key="18">
    <source>
        <dbReference type="EMBL" id="WAI00191.1"/>
    </source>
</evidence>
<dbReference type="PROSITE" id="PS50109">
    <property type="entry name" value="HIS_KIN"/>
    <property type="match status" value="1"/>
</dbReference>
<dbReference type="EMBL" id="CP113361">
    <property type="protein sequence ID" value="WAI00191.1"/>
    <property type="molecule type" value="Genomic_DNA"/>
</dbReference>
<keyword evidence="7" id="KW-0288">FMN</keyword>
<feature type="domain" description="PAS" evidence="16">
    <location>
        <begin position="400"/>
        <end position="472"/>
    </location>
</feature>
<dbReference type="Proteomes" id="UP001163096">
    <property type="component" value="Chromosome"/>
</dbReference>
<dbReference type="Pfam" id="PF07568">
    <property type="entry name" value="HisKA_2"/>
    <property type="match status" value="1"/>
</dbReference>
<feature type="domain" description="PAS" evidence="16">
    <location>
        <begin position="1303"/>
        <end position="1350"/>
    </location>
</feature>
<feature type="transmembrane region" description="Helical" evidence="14">
    <location>
        <begin position="90"/>
        <end position="110"/>
    </location>
</feature>
<dbReference type="GO" id="GO:0005524">
    <property type="term" value="F:ATP binding"/>
    <property type="evidence" value="ECO:0007669"/>
    <property type="project" value="UniProtKB-KW"/>
</dbReference>
<evidence type="ECO:0000259" key="17">
    <source>
        <dbReference type="PROSITE" id="PS50113"/>
    </source>
</evidence>
<keyword evidence="10" id="KW-0418">Kinase</keyword>
<dbReference type="GeneID" id="76834843"/>
<dbReference type="Gene3D" id="2.10.70.100">
    <property type="match status" value="1"/>
</dbReference>
<dbReference type="PANTHER" id="PTHR43304">
    <property type="entry name" value="PHYTOCHROME-LIKE PROTEIN CPH1"/>
    <property type="match status" value="1"/>
</dbReference>
<feature type="domain" description="PAS" evidence="16">
    <location>
        <begin position="898"/>
        <end position="971"/>
    </location>
</feature>
<dbReference type="InterPro" id="IPR000700">
    <property type="entry name" value="PAS-assoc_C"/>
</dbReference>
<dbReference type="Gene3D" id="3.30.565.10">
    <property type="entry name" value="Histidine kinase-like ATPase, C-terminal domain"/>
    <property type="match status" value="1"/>
</dbReference>
<dbReference type="PROSITE" id="PS50112">
    <property type="entry name" value="PAS"/>
    <property type="match status" value="5"/>
</dbReference>
<dbReference type="InterPro" id="IPR013655">
    <property type="entry name" value="PAS_fold_3"/>
</dbReference>
<organism evidence="18 19">
    <name type="scientific">Methanogenium organophilum</name>
    <dbReference type="NCBI Taxonomy" id="2199"/>
    <lineage>
        <taxon>Archaea</taxon>
        <taxon>Methanobacteriati</taxon>
        <taxon>Methanobacteriota</taxon>
        <taxon>Stenosarchaea group</taxon>
        <taxon>Methanomicrobia</taxon>
        <taxon>Methanomicrobiales</taxon>
        <taxon>Methanomicrobiaceae</taxon>
        <taxon>Methanogenium</taxon>
    </lineage>
</organism>
<dbReference type="EC" id="2.7.13.3" evidence="2"/>
<dbReference type="InterPro" id="IPR003594">
    <property type="entry name" value="HATPase_dom"/>
</dbReference>
<dbReference type="SMART" id="SM00911">
    <property type="entry name" value="HWE_HK"/>
    <property type="match status" value="1"/>
</dbReference>
<evidence type="ECO:0000256" key="12">
    <source>
        <dbReference type="ARBA" id="ARBA00022991"/>
    </source>
</evidence>
<feature type="domain" description="PAC" evidence="17">
    <location>
        <begin position="727"/>
        <end position="779"/>
    </location>
</feature>
<dbReference type="Gene3D" id="3.30.450.20">
    <property type="entry name" value="PAS domain"/>
    <property type="match status" value="10"/>
</dbReference>
<keyword evidence="12" id="KW-0157">Chromophore</keyword>
<keyword evidence="14" id="KW-0812">Transmembrane</keyword>
<dbReference type="InterPro" id="IPR000014">
    <property type="entry name" value="PAS"/>
</dbReference>
<evidence type="ECO:0000256" key="3">
    <source>
        <dbReference type="ARBA" id="ARBA00022543"/>
    </source>
</evidence>
<evidence type="ECO:0000256" key="4">
    <source>
        <dbReference type="ARBA" id="ARBA00022553"/>
    </source>
</evidence>
<proteinExistence type="predicted"/>
<keyword evidence="13" id="KW-0675">Receptor</keyword>
<feature type="domain" description="PAC" evidence="17">
    <location>
        <begin position="1227"/>
        <end position="1280"/>
    </location>
</feature>
<feature type="domain" description="PAS" evidence="16">
    <location>
        <begin position="113"/>
        <end position="163"/>
    </location>
</feature>
<evidence type="ECO:0000256" key="10">
    <source>
        <dbReference type="ARBA" id="ARBA00022777"/>
    </source>
</evidence>
<feature type="domain" description="PAS" evidence="16">
    <location>
        <begin position="523"/>
        <end position="595"/>
    </location>
</feature>